<dbReference type="InterPro" id="IPR050180">
    <property type="entry name" value="RNR_Ribonuclease"/>
</dbReference>
<dbReference type="InterPro" id="IPR003029">
    <property type="entry name" value="S1_domain"/>
</dbReference>
<dbReference type="GO" id="GO:0003723">
    <property type="term" value="F:RNA binding"/>
    <property type="evidence" value="ECO:0007669"/>
    <property type="project" value="UniProtKB-KW"/>
</dbReference>
<comment type="caution">
    <text evidence="11">The sequence shown here is derived from an EMBL/GenBank/DDBJ whole genome shotgun (WGS) entry which is preliminary data.</text>
</comment>
<evidence type="ECO:0000256" key="3">
    <source>
        <dbReference type="ARBA" id="ARBA00012163"/>
    </source>
</evidence>
<evidence type="ECO:0000256" key="4">
    <source>
        <dbReference type="ARBA" id="ARBA00022490"/>
    </source>
</evidence>
<feature type="compositionally biased region" description="Basic residues" evidence="9">
    <location>
        <begin position="920"/>
        <end position="929"/>
    </location>
</feature>
<dbReference type="EMBL" id="LAZR01000001">
    <property type="protein sequence ID" value="KKO12379.1"/>
    <property type="molecule type" value="Genomic_DNA"/>
</dbReference>
<dbReference type="EC" id="3.1.13.1" evidence="3"/>
<feature type="domain" description="S1 motif" evidence="10">
    <location>
        <begin position="684"/>
        <end position="765"/>
    </location>
</feature>
<dbReference type="PANTHER" id="PTHR23355">
    <property type="entry name" value="RIBONUCLEASE"/>
    <property type="match status" value="1"/>
</dbReference>
<dbReference type="GO" id="GO:0008859">
    <property type="term" value="F:exoribonuclease II activity"/>
    <property type="evidence" value="ECO:0007669"/>
    <property type="project" value="UniProtKB-EC"/>
</dbReference>
<feature type="compositionally biased region" description="Basic and acidic residues" evidence="9">
    <location>
        <begin position="820"/>
        <end position="830"/>
    </location>
</feature>
<evidence type="ECO:0000256" key="7">
    <source>
        <dbReference type="ARBA" id="ARBA00022839"/>
    </source>
</evidence>
<dbReference type="GO" id="GO:0006402">
    <property type="term" value="P:mRNA catabolic process"/>
    <property type="evidence" value="ECO:0007669"/>
    <property type="project" value="TreeGrafter"/>
</dbReference>
<dbReference type="HAMAP" id="MF_01895">
    <property type="entry name" value="RNase_R"/>
    <property type="match status" value="1"/>
</dbReference>
<evidence type="ECO:0000256" key="5">
    <source>
        <dbReference type="ARBA" id="ARBA00022722"/>
    </source>
</evidence>
<proteinExistence type="inferred from homology"/>
<feature type="compositionally biased region" description="Basic and acidic residues" evidence="9">
    <location>
        <begin position="795"/>
        <end position="809"/>
    </location>
</feature>
<reference evidence="11" key="1">
    <citation type="journal article" date="2015" name="Nature">
        <title>Complex archaea that bridge the gap between prokaryotes and eukaryotes.</title>
        <authorList>
            <person name="Spang A."/>
            <person name="Saw J.H."/>
            <person name="Jorgensen S.L."/>
            <person name="Zaremba-Niedzwiedzka K."/>
            <person name="Martijn J."/>
            <person name="Lind A.E."/>
            <person name="van Eijk R."/>
            <person name="Schleper C."/>
            <person name="Guy L."/>
            <person name="Ettema T.J."/>
        </authorList>
    </citation>
    <scope>NUCLEOTIDE SEQUENCE</scope>
</reference>
<dbReference type="InterPro" id="IPR012340">
    <property type="entry name" value="NA-bd_OB-fold"/>
</dbReference>
<dbReference type="SUPFAM" id="SSF50249">
    <property type="entry name" value="Nucleic acid-binding proteins"/>
    <property type="match status" value="4"/>
</dbReference>
<dbReference type="Pfam" id="PF00575">
    <property type="entry name" value="S1"/>
    <property type="match status" value="1"/>
</dbReference>
<evidence type="ECO:0000256" key="8">
    <source>
        <dbReference type="ARBA" id="ARBA00022884"/>
    </source>
</evidence>
<dbReference type="Pfam" id="PF08206">
    <property type="entry name" value="OB_RNB"/>
    <property type="match status" value="1"/>
</dbReference>
<dbReference type="InterPro" id="IPR040476">
    <property type="entry name" value="CSD2"/>
</dbReference>
<dbReference type="GO" id="GO:0005829">
    <property type="term" value="C:cytosol"/>
    <property type="evidence" value="ECO:0007669"/>
    <property type="project" value="TreeGrafter"/>
</dbReference>
<dbReference type="InterPro" id="IPR011129">
    <property type="entry name" value="CSD"/>
</dbReference>
<dbReference type="SMART" id="SM00357">
    <property type="entry name" value="CSP"/>
    <property type="match status" value="2"/>
</dbReference>
<protein>
    <recommendedName>
        <fullName evidence="3">exoribonuclease II</fullName>
        <ecNumber evidence="3">3.1.13.1</ecNumber>
    </recommendedName>
</protein>
<keyword evidence="8" id="KW-0694">RNA-binding</keyword>
<dbReference type="InterPro" id="IPR001900">
    <property type="entry name" value="RNase_II/R"/>
</dbReference>
<dbReference type="NCBIfam" id="TIGR02063">
    <property type="entry name" value="RNase_R"/>
    <property type="match status" value="1"/>
</dbReference>
<evidence type="ECO:0000259" key="10">
    <source>
        <dbReference type="PROSITE" id="PS50126"/>
    </source>
</evidence>
<keyword evidence="5" id="KW-0540">Nuclease</keyword>
<feature type="compositionally biased region" description="Low complexity" evidence="9">
    <location>
        <begin position="835"/>
        <end position="875"/>
    </location>
</feature>
<dbReference type="InterPro" id="IPR013223">
    <property type="entry name" value="RNase_B_OB_dom"/>
</dbReference>
<feature type="compositionally biased region" description="Polar residues" evidence="9">
    <location>
        <begin position="904"/>
        <end position="918"/>
    </location>
</feature>
<dbReference type="InterPro" id="IPR011805">
    <property type="entry name" value="RNase_R"/>
</dbReference>
<dbReference type="InterPro" id="IPR022966">
    <property type="entry name" value="RNase_II/R_CS"/>
</dbReference>
<evidence type="ECO:0000256" key="2">
    <source>
        <dbReference type="ARBA" id="ARBA00004496"/>
    </source>
</evidence>
<dbReference type="SMART" id="SM00955">
    <property type="entry name" value="RNB"/>
    <property type="match status" value="1"/>
</dbReference>
<dbReference type="Pfam" id="PF00773">
    <property type="entry name" value="RNB"/>
    <property type="match status" value="1"/>
</dbReference>
<evidence type="ECO:0000256" key="1">
    <source>
        <dbReference type="ARBA" id="ARBA00001849"/>
    </source>
</evidence>
<dbReference type="PROSITE" id="PS01175">
    <property type="entry name" value="RIBONUCLEASE_II"/>
    <property type="match status" value="1"/>
</dbReference>
<name>A0A0F9Z565_9ZZZZ</name>
<feature type="region of interest" description="Disordered" evidence="9">
    <location>
        <begin position="773"/>
        <end position="960"/>
    </location>
</feature>
<feature type="region of interest" description="Disordered" evidence="9">
    <location>
        <begin position="1"/>
        <end position="36"/>
    </location>
</feature>
<accession>A0A0F9Z565</accession>
<dbReference type="PROSITE" id="PS50126">
    <property type="entry name" value="S1"/>
    <property type="match status" value="1"/>
</dbReference>
<comment type="subcellular location">
    <subcellularLocation>
        <location evidence="2">Cytoplasm</location>
    </subcellularLocation>
</comment>
<gene>
    <name evidence="11" type="ORF">LCGC14_0003900</name>
</gene>
<evidence type="ECO:0000313" key="11">
    <source>
        <dbReference type="EMBL" id="KKO12379.1"/>
    </source>
</evidence>
<keyword evidence="6" id="KW-0378">Hydrolase</keyword>
<dbReference type="InterPro" id="IPR004476">
    <property type="entry name" value="RNase_II/RNase_R"/>
</dbReference>
<keyword evidence="4" id="KW-0963">Cytoplasm</keyword>
<evidence type="ECO:0000256" key="6">
    <source>
        <dbReference type="ARBA" id="ARBA00022801"/>
    </source>
</evidence>
<comment type="catalytic activity">
    <reaction evidence="1">
        <text>Exonucleolytic cleavage in the 3'- to 5'-direction to yield nucleoside 5'-phosphates.</text>
        <dbReference type="EC" id="3.1.13.1"/>
    </reaction>
</comment>
<dbReference type="Pfam" id="PF17876">
    <property type="entry name" value="CSD2"/>
    <property type="match status" value="1"/>
</dbReference>
<dbReference type="CDD" id="cd04471">
    <property type="entry name" value="S1_RNase_R"/>
    <property type="match status" value="1"/>
</dbReference>
<dbReference type="SMART" id="SM00316">
    <property type="entry name" value="S1"/>
    <property type="match status" value="1"/>
</dbReference>
<keyword evidence="7" id="KW-0269">Exonuclease</keyword>
<dbReference type="NCBIfam" id="TIGR00358">
    <property type="entry name" value="3_prime_RNase"/>
    <property type="match status" value="1"/>
</dbReference>
<organism evidence="11">
    <name type="scientific">marine sediment metagenome</name>
    <dbReference type="NCBI Taxonomy" id="412755"/>
    <lineage>
        <taxon>unclassified sequences</taxon>
        <taxon>metagenomes</taxon>
        <taxon>ecological metagenomes</taxon>
    </lineage>
</organism>
<dbReference type="AlphaFoldDB" id="A0A0F9Z565"/>
<sequence>MSRQKQDGKPTGAAQQTSTGSAPIKDPFANREAENYEKPIPSREFIMEYMEKVGEPVSYAHLCEHLELTDDEDQLEALRRRLIAMARDGQLISNRRGVYGLADKMELIKGRIQGNKEGMGFFIPQDGSGDLFLSPGEMVKVFDGDIVLARVSGVDRRGRREGMIVEVLERRTTQVVGRFYHESGFGLVVPDNRRISQEILIPEKDIGKAQDGQFVVAEIRSYADNRRKAVGAITEILGDHMAPGMEIDVALRGHGIPFEWPTDVDRAVQGLTEEVAEADLANRIDLRKLPFVTIDGEDAKDFDDAVFCEPMDNGGSRLYVAIADVSHYVKPNSPLDDEAQKRGNSVYFPGHVVPMLPEVLSNGLCSLKPKVNRLTMVCEMELNPEGKVEHYRFYEGVIFSHARLTYTEVADMLEEPESDIRARSGERLRERYADVLPHLEALYATYLKLAEARRQAGALDFSSNETRIVFGETRKIAEIVPVERNNAHRLVEECMLAANVCTARFLEDSDLPVLYRIHEGPNPEKLDNLSAFLRELGLVLTRKDKPEPKDYQRILESVGDRPDARLIQTMLVRSMLQAVYSPENIGHFGLGFDAYTHFTSPIRRYPDLLVHRALRFLIREGKKKQQIRQVDGAPTLTRKEIYPYQLKDMQHFGEICSTYERRADAASYDVQDWLKCEYVQDRVGDDFEGTVASVTGFGLFVMLNDIYVEGLVHITALANDYYKFDPVHQMLVGEHSGTTFHLGDSVRVRVARVDLDDRKIDLQLLDSSGNVAADKARKGRGKDGGKGKGAGKGAAKSELRAKAKGEPKTKSTRAGKPNAKAKDKLDDAAPKAKGRGAAAAKSGAKPAARTGTKAGTKAGTAKKAAPKTGAKAGATSEQKPAQKRRHKPAQTAAQRRARQPAKEYSQTAGDTSSAKPSRQANKKAAKKLAQKPAQQPSQNESSGKKPGMFKRFMKKLGVSD</sequence>
<evidence type="ECO:0000256" key="9">
    <source>
        <dbReference type="SAM" id="MobiDB-lite"/>
    </source>
</evidence>
<dbReference type="PANTHER" id="PTHR23355:SF9">
    <property type="entry name" value="DIS3-LIKE EXONUCLEASE 2"/>
    <property type="match status" value="1"/>
</dbReference>
<dbReference type="Gene3D" id="2.40.50.140">
    <property type="entry name" value="Nucleic acid-binding proteins"/>
    <property type="match status" value="2"/>
</dbReference>